<sequence length="1076" mass="116259">SRCCCFCLLSDVFREEIHVCLSVFQPALLKAIFNVDPDEVRSLVFKKEDVNVQDNEKRTPLHAAAYLGDAEIIELLILSGKFIWNIHHNETNFLKLLTPLHVAAANKAVRCAEALVPLLSNVNVSDRAGRTALHHAAFSGHLEVSEQPFTYVWVQLRDEYLSLFKFSFFYTLQMYCFIMVRLLLSRGANINAFDKKDRRAIHWAAYMGHMEVVKLLVSHGAEVTCKDKKAYTPLHAAASSGMISVVKYLLDLGVDMNEPNAYGNTPLHVACYNGQDVVVNELIECGANVNQVNEKGFAPLHFTAASRHGALCLELLVGNGADVNIKSKDGKTPLHMTAIHGRFSRSQAIIQNGAEIDCEDKNGNTPLHIAARYGHELLINTLITNGADTAKRGVHGMFPLHLAALSGFSDCCRKLLSSGFDIDTPDDFGRTCLHAAAAGGNLECLNLLLNTGADFNRKDSFGRTPLHYAAANCNYQCLFALVGSGANVNELDKRGCTPLHYAAASDADGKCLEYLLRNDANPGIRDNQGYNAVHYASAYGHRLCLELIASETPLDVLMETSGTDILNDSDVRAPVSPLHLAAYHGHHQALEVLVQSLLDLDVRTAQGHTPLDLAAFKGHVECVDVLINQGASILVKDYTLKRTPIHAAATNGHSECLRLLIGNADLQSAVDIQDGIGQTPLMLSVLGGHTECVYSLINKGANVDAKDKRGRTALHRGAVTGHEECVEALLQHNASFMVRDCRGRSPVHLAAACGHVGVLGGLLHAAQSVVTIPVITDHQGYTPLHWACYNGHDTCVEVLLEQELFHKTEGNTFSPLHCAVINDNEGAAEMLIDTLSPAIVNSTDSKNRTPLHAAAFTDHVECLQLLLGQNAQVNCVDAGGKTPLMMAAENGQTNAVEVLVSSAKADLTLQDANKNTALHLACSKGHETSALLILEKITDRNLINSTSAALQTPLHVAAKNGLTVVVQELLAKGASVLAVDENGYTPALACAPNKDVADCLALILATMMPVSPGGGAVPSLTFSAINHYTSPSKSVTFDSLPMLRSDHSSYCNYNSIGRHDGFYKDDELNDSDSETY</sequence>
<feature type="repeat" description="ANK" evidence="3">
    <location>
        <begin position="879"/>
        <end position="901"/>
    </location>
</feature>
<feature type="repeat" description="ANK" evidence="3">
    <location>
        <begin position="949"/>
        <end position="981"/>
    </location>
</feature>
<proteinExistence type="predicted"/>
<dbReference type="Proteomes" id="UP000694700">
    <property type="component" value="Unplaced"/>
</dbReference>
<feature type="repeat" description="ANK" evidence="3">
    <location>
        <begin position="494"/>
        <end position="527"/>
    </location>
</feature>
<evidence type="ECO:0000256" key="3">
    <source>
        <dbReference type="PROSITE-ProRule" id="PRU00023"/>
    </source>
</evidence>
<feature type="repeat" description="ANK" evidence="3">
    <location>
        <begin position="196"/>
        <end position="228"/>
    </location>
</feature>
<feature type="repeat" description="ANK" evidence="3">
    <location>
        <begin position="362"/>
        <end position="394"/>
    </location>
</feature>
<dbReference type="InterPro" id="IPR036770">
    <property type="entry name" value="Ankyrin_rpt-contain_sf"/>
</dbReference>
<feature type="repeat" description="ANK" evidence="3">
    <location>
        <begin position="709"/>
        <end position="741"/>
    </location>
</feature>
<organism evidence="4 5">
    <name type="scientific">Cyprinus carpio</name>
    <name type="common">Common carp</name>
    <dbReference type="NCBI Taxonomy" id="7962"/>
    <lineage>
        <taxon>Eukaryota</taxon>
        <taxon>Metazoa</taxon>
        <taxon>Chordata</taxon>
        <taxon>Craniata</taxon>
        <taxon>Vertebrata</taxon>
        <taxon>Euteleostomi</taxon>
        <taxon>Actinopterygii</taxon>
        <taxon>Neopterygii</taxon>
        <taxon>Teleostei</taxon>
        <taxon>Ostariophysi</taxon>
        <taxon>Cypriniformes</taxon>
        <taxon>Cyprinidae</taxon>
        <taxon>Cyprininae</taxon>
        <taxon>Cyprinus</taxon>
    </lineage>
</organism>
<feature type="repeat" description="ANK" evidence="3">
    <location>
        <begin position="573"/>
        <end position="605"/>
    </location>
</feature>
<feature type="repeat" description="ANK" evidence="3">
    <location>
        <begin position="676"/>
        <end position="708"/>
    </location>
</feature>
<dbReference type="Pfam" id="PF00023">
    <property type="entry name" value="Ank"/>
    <property type="match status" value="2"/>
</dbReference>
<feature type="repeat" description="ANK" evidence="3">
    <location>
        <begin position="606"/>
        <end position="638"/>
    </location>
</feature>
<keyword evidence="1" id="KW-0677">Repeat</keyword>
<feature type="repeat" description="ANK" evidence="3">
    <location>
        <begin position="229"/>
        <end position="261"/>
    </location>
</feature>
<feature type="repeat" description="ANK" evidence="3">
    <location>
        <begin position="329"/>
        <end position="361"/>
    </location>
</feature>
<dbReference type="Ensembl" id="ENSCCRT00015073171.1">
    <property type="protein sequence ID" value="ENSCCRP00015070872.1"/>
    <property type="gene ID" value="ENSCCRG00015025128.1"/>
</dbReference>
<dbReference type="PRINTS" id="PR01415">
    <property type="entry name" value="ANKYRIN"/>
</dbReference>
<name>A0A8C1WVE8_CYPCA</name>
<evidence type="ECO:0000256" key="2">
    <source>
        <dbReference type="ARBA" id="ARBA00023043"/>
    </source>
</evidence>
<dbReference type="AlphaFoldDB" id="A0A8C1WVE8"/>
<feature type="repeat" description="ANK" evidence="3">
    <location>
        <begin position="846"/>
        <end position="878"/>
    </location>
</feature>
<dbReference type="PANTHER" id="PTHR24173">
    <property type="entry name" value="ANKYRIN REPEAT CONTAINING"/>
    <property type="match status" value="1"/>
</dbReference>
<dbReference type="PROSITE" id="PS50297">
    <property type="entry name" value="ANK_REP_REGION"/>
    <property type="match status" value="18"/>
</dbReference>
<feature type="repeat" description="ANK" evidence="3">
    <location>
        <begin position="779"/>
        <end position="801"/>
    </location>
</feature>
<dbReference type="Pfam" id="PF12796">
    <property type="entry name" value="Ank_2"/>
    <property type="match status" value="9"/>
</dbReference>
<feature type="repeat" description="ANK" evidence="3">
    <location>
        <begin position="56"/>
        <end position="80"/>
    </location>
</feature>
<dbReference type="SMART" id="SM00248">
    <property type="entry name" value="ANK"/>
    <property type="match status" value="28"/>
</dbReference>
<dbReference type="PANTHER" id="PTHR24173:SF74">
    <property type="entry name" value="ANKYRIN REPEAT DOMAIN-CONTAINING PROTEIN 16"/>
    <property type="match status" value="1"/>
</dbReference>
<evidence type="ECO:0000313" key="5">
    <source>
        <dbReference type="Proteomes" id="UP000694700"/>
    </source>
</evidence>
<feature type="repeat" description="ANK" evidence="3">
    <location>
        <begin position="461"/>
        <end position="493"/>
    </location>
</feature>
<reference evidence="4" key="1">
    <citation type="submission" date="2025-08" db="UniProtKB">
        <authorList>
            <consortium name="Ensembl"/>
        </authorList>
    </citation>
    <scope>IDENTIFICATION</scope>
</reference>
<dbReference type="Gene3D" id="1.25.40.20">
    <property type="entry name" value="Ankyrin repeat-containing domain"/>
    <property type="match status" value="12"/>
</dbReference>
<dbReference type="PROSITE" id="PS50088">
    <property type="entry name" value="ANK_REPEAT"/>
    <property type="match status" value="20"/>
</dbReference>
<protein>
    <submittedName>
        <fullName evidence="4">Ankyrin repeat domain 28b</fullName>
    </submittedName>
</protein>
<feature type="repeat" description="ANK" evidence="3">
    <location>
        <begin position="262"/>
        <end position="294"/>
    </location>
</feature>
<keyword evidence="2 3" id="KW-0040">ANK repeat</keyword>
<feature type="repeat" description="ANK" evidence="3">
    <location>
        <begin position="913"/>
        <end position="945"/>
    </location>
</feature>
<feature type="repeat" description="ANK" evidence="3">
    <location>
        <begin position="295"/>
        <end position="328"/>
    </location>
</feature>
<dbReference type="InterPro" id="IPR002110">
    <property type="entry name" value="Ankyrin_rpt"/>
</dbReference>
<feature type="repeat" description="ANK" evidence="3">
    <location>
        <begin position="395"/>
        <end position="427"/>
    </location>
</feature>
<dbReference type="Pfam" id="PF13637">
    <property type="entry name" value="Ank_4"/>
    <property type="match status" value="2"/>
</dbReference>
<dbReference type="SUPFAM" id="SSF48403">
    <property type="entry name" value="Ankyrin repeat"/>
    <property type="match status" value="4"/>
</dbReference>
<feature type="repeat" description="ANK" evidence="3">
    <location>
        <begin position="428"/>
        <end position="460"/>
    </location>
</feature>
<evidence type="ECO:0000256" key="1">
    <source>
        <dbReference type="ARBA" id="ARBA00022737"/>
    </source>
</evidence>
<evidence type="ECO:0000313" key="4">
    <source>
        <dbReference type="Ensembl" id="ENSCCRP00015070872.1"/>
    </source>
</evidence>
<accession>A0A8C1WVE8</accession>